<sequence>MATAPSFTGGKPSDHHQKMRNPIAHHLQQTSPQNNSPARTDLQNSEGITVHKNRLGASNISKANSGLPLQILKHGDCSPHQGVPPHQFSDNSTVGIVFSNEMKISGESELLTQHATGGQIEKERYQKIHHDENDGLEPSISPGYQPIVPILQSSIPGSSPSSGVQPNDSHSPGSIGRLQPIQHVSACPKEHVCTISCQSNAGRDHHDHRKSSELHHLAGHGAPGIIAAQNQCQSLFAPQEIVSQAGVSLINDPISSNIQKISSAIPSVTSDPIHNAGVLTETPNVCQSSQANSQGNLLPLQDSTTAPIASTDCEFDHSTVWAKQHMYIQGQLMELEAWTPAFKPNEDSPIVPIWVVIPELPWHLYYMEILTPLLSPIGKALYLDLASFQKTRGSVAKVKIQIDLTKERPHHVWLGYDEEEDENGDGEWLEVQYDSVPAYCTYCRHLGHSEFTCEIRTLDEEKKKRKEEGIKAGNSKAQNKDTPGTSKVTPVQTEQTGPSKNQRKEQAENPKVNSQDQRMANKQAEHQEGAEHQSAVAEISKEEWQTQKKKNFKGTTQAKRQQQVYIPKQVPTQHQQQVIPNDSQQLAPQSSGIPSINPPAQLERSDDSVAQNQPNPNVPPNIIPADSVAQNIPNPPVPPVSAVNVVDGGKVNGLESPIDRQEGVPKGEGVPHVLHECVSAQCDDHRMDLNTLATTKLNTITISDQTLHEERECEALSSEEDLPDKQNSELRRLAKGKAHAVSDFSLQPPKSRNKPISTMPRSPAQASADKSLVYKDPGTDPSLAQPLLDTNVQSRTSTSPIIQRDSATLAATPLEDCPSNKFSPEFDEYRPIQSEDEMSGGIEEEQEASDEASDDDRHYDLLVTAVNGQYQSQEVIDAQNLSPRTYNPAPRLTRSRAAGNTTAPPKPKKPSLF</sequence>
<feature type="region of interest" description="Disordered" evidence="1">
    <location>
        <begin position="1"/>
        <end position="42"/>
    </location>
</feature>
<gene>
    <name evidence="2" type="ORF">A4A49_31318</name>
</gene>
<feature type="compositionally biased region" description="Polar residues" evidence="1">
    <location>
        <begin position="744"/>
        <end position="760"/>
    </location>
</feature>
<feature type="region of interest" description="Disordered" evidence="1">
    <location>
        <begin position="874"/>
        <end position="913"/>
    </location>
</feature>
<feature type="region of interest" description="Disordered" evidence="1">
    <location>
        <begin position="151"/>
        <end position="177"/>
    </location>
</feature>
<dbReference type="Gramene" id="OIT07450">
    <property type="protein sequence ID" value="OIT07450"/>
    <property type="gene ID" value="A4A49_31318"/>
</dbReference>
<name>A0A1J6IRU1_NICAT</name>
<dbReference type="STRING" id="49451.A0A1J6IRU1"/>
<dbReference type="EMBL" id="MJEQ01037183">
    <property type="protein sequence ID" value="OIT07450.1"/>
    <property type="molecule type" value="Genomic_DNA"/>
</dbReference>
<dbReference type="PANTHER" id="PTHR31286">
    <property type="entry name" value="GLYCINE-RICH CELL WALL STRUCTURAL PROTEIN 1.8-LIKE"/>
    <property type="match status" value="1"/>
</dbReference>
<feature type="compositionally biased region" description="Polar residues" evidence="1">
    <location>
        <begin position="27"/>
        <end position="42"/>
    </location>
</feature>
<dbReference type="PANTHER" id="PTHR31286:SF177">
    <property type="entry name" value="ENDONUCLEASE_EXONUCLEASE_PHOSPHATASE"/>
    <property type="match status" value="1"/>
</dbReference>
<feature type="compositionally biased region" description="Acidic residues" evidence="1">
    <location>
        <begin position="834"/>
        <end position="854"/>
    </location>
</feature>
<dbReference type="AlphaFoldDB" id="A0A1J6IRU1"/>
<dbReference type="Proteomes" id="UP000187609">
    <property type="component" value="Unassembled WGS sequence"/>
</dbReference>
<feature type="compositionally biased region" description="Polar residues" evidence="1">
    <location>
        <begin position="553"/>
        <end position="594"/>
    </location>
</feature>
<evidence type="ECO:0000256" key="1">
    <source>
        <dbReference type="SAM" id="MobiDB-lite"/>
    </source>
</evidence>
<reference evidence="2" key="1">
    <citation type="submission" date="2016-11" db="EMBL/GenBank/DDBJ databases">
        <title>The genome of Nicotiana attenuata.</title>
        <authorList>
            <person name="Xu S."/>
            <person name="Brockmoeller T."/>
            <person name="Gaquerel E."/>
            <person name="Navarro A."/>
            <person name="Kuhl H."/>
            <person name="Gase K."/>
            <person name="Ling Z."/>
            <person name="Zhou W."/>
            <person name="Kreitzer C."/>
            <person name="Stanke M."/>
            <person name="Tang H."/>
            <person name="Lyons E."/>
            <person name="Pandey P."/>
            <person name="Pandey S.P."/>
            <person name="Timmermann B."/>
            <person name="Baldwin I.T."/>
        </authorList>
    </citation>
    <scope>NUCLEOTIDE SEQUENCE [LARGE SCALE GENOMIC DNA]</scope>
    <source>
        <strain evidence="2">UT</strain>
    </source>
</reference>
<proteinExistence type="predicted"/>
<feature type="compositionally biased region" description="Polar residues" evidence="1">
    <location>
        <begin position="788"/>
        <end position="801"/>
    </location>
</feature>
<feature type="region of interest" description="Disordered" evidence="1">
    <location>
        <begin position="734"/>
        <end position="858"/>
    </location>
</feature>
<evidence type="ECO:0000313" key="3">
    <source>
        <dbReference type="Proteomes" id="UP000187609"/>
    </source>
</evidence>
<protein>
    <submittedName>
        <fullName evidence="2">Uncharacterized protein</fullName>
    </submittedName>
</protein>
<organism evidence="2 3">
    <name type="scientific">Nicotiana attenuata</name>
    <name type="common">Coyote tobacco</name>
    <dbReference type="NCBI Taxonomy" id="49451"/>
    <lineage>
        <taxon>Eukaryota</taxon>
        <taxon>Viridiplantae</taxon>
        <taxon>Streptophyta</taxon>
        <taxon>Embryophyta</taxon>
        <taxon>Tracheophyta</taxon>
        <taxon>Spermatophyta</taxon>
        <taxon>Magnoliopsida</taxon>
        <taxon>eudicotyledons</taxon>
        <taxon>Gunneridae</taxon>
        <taxon>Pentapetalae</taxon>
        <taxon>asterids</taxon>
        <taxon>lamiids</taxon>
        <taxon>Solanales</taxon>
        <taxon>Solanaceae</taxon>
        <taxon>Nicotianoideae</taxon>
        <taxon>Nicotianeae</taxon>
        <taxon>Nicotiana</taxon>
    </lineage>
</organism>
<evidence type="ECO:0000313" key="2">
    <source>
        <dbReference type="EMBL" id="OIT07450.1"/>
    </source>
</evidence>
<dbReference type="InterPro" id="IPR040256">
    <property type="entry name" value="At4g02000-like"/>
</dbReference>
<feature type="compositionally biased region" description="Polar residues" evidence="1">
    <location>
        <begin position="475"/>
        <end position="500"/>
    </location>
</feature>
<feature type="compositionally biased region" description="Polar residues" evidence="1">
    <location>
        <begin position="511"/>
        <end position="520"/>
    </location>
</feature>
<comment type="caution">
    <text evidence="2">The sequence shown here is derived from an EMBL/GenBank/DDBJ whole genome shotgun (WGS) entry which is preliminary data.</text>
</comment>
<feature type="region of interest" description="Disordered" evidence="1">
    <location>
        <begin position="464"/>
        <end position="626"/>
    </location>
</feature>
<feature type="compositionally biased region" description="Low complexity" evidence="1">
    <location>
        <begin position="153"/>
        <end position="163"/>
    </location>
</feature>
<keyword evidence="3" id="KW-1185">Reference proteome</keyword>
<feature type="compositionally biased region" description="Polar residues" evidence="1">
    <location>
        <begin position="874"/>
        <end position="885"/>
    </location>
</feature>
<accession>A0A1J6IRU1</accession>